<dbReference type="SUPFAM" id="SSF52540">
    <property type="entry name" value="P-loop containing nucleoside triphosphate hydrolases"/>
    <property type="match status" value="1"/>
</dbReference>
<dbReference type="Gene3D" id="3.40.50.300">
    <property type="entry name" value="P-loop containing nucleotide triphosphate hydrolases"/>
    <property type="match status" value="1"/>
</dbReference>
<dbReference type="InterPro" id="IPR027417">
    <property type="entry name" value="P-loop_NTPase"/>
</dbReference>
<accession>A0A484HKL5</accession>
<protein>
    <submittedName>
        <fullName evidence="1">Cytoplasmic protein</fullName>
    </submittedName>
</protein>
<organism evidence="1">
    <name type="scientific">uncultured Desulfobacteraceae bacterium</name>
    <dbReference type="NCBI Taxonomy" id="218296"/>
    <lineage>
        <taxon>Bacteria</taxon>
        <taxon>Pseudomonadati</taxon>
        <taxon>Thermodesulfobacteriota</taxon>
        <taxon>Desulfobacteria</taxon>
        <taxon>Desulfobacterales</taxon>
        <taxon>Desulfobacteraceae</taxon>
        <taxon>environmental samples</taxon>
    </lineage>
</organism>
<gene>
    <name evidence="1" type="ORF">EPICR_50225</name>
</gene>
<name>A0A484HKL5_9BACT</name>
<reference evidence="1" key="1">
    <citation type="submission" date="2019-01" db="EMBL/GenBank/DDBJ databases">
        <authorList>
            <consortium name="Genoscope - CEA"/>
            <person name="William W."/>
        </authorList>
    </citation>
    <scope>NUCLEOTIDE SEQUENCE</scope>
    <source>
        <strain evidence="1">CR-1</strain>
    </source>
</reference>
<proteinExistence type="predicted"/>
<evidence type="ECO:0000313" key="1">
    <source>
        <dbReference type="EMBL" id="VEN74944.1"/>
    </source>
</evidence>
<dbReference type="EMBL" id="CAACVI010000045">
    <property type="protein sequence ID" value="VEN74944.1"/>
    <property type="molecule type" value="Genomic_DNA"/>
</dbReference>
<sequence length="230" mass="25145">MTQPKPASSNPLALLGLDSEDMFAKGGFGVVFSRAGVGKTAFLVQLAINAMAAGKRALHISLNDPVSKINLWYKEVSGNAAGSFIDMTGDDLFETIQSRRFIMTFKPEEFGAAKLEERVAELADQNIFSPDIIAIDGVRFDEGADGLLSDLKAVSEKRRVPMWLTMRTHRQESGDKSQALKPFSDFAHLFDVAVQLYPEGKNIIVRRVKGGDGVQALLDPATMLVKKADR</sequence>
<dbReference type="AlphaFoldDB" id="A0A484HKL5"/>